<evidence type="ECO:0008006" key="5">
    <source>
        <dbReference type="Google" id="ProtNLM"/>
    </source>
</evidence>
<evidence type="ECO:0000256" key="2">
    <source>
        <dbReference type="SAM" id="SignalP"/>
    </source>
</evidence>
<gene>
    <name evidence="3" type="ORF">QJ522_05050</name>
</gene>
<evidence type="ECO:0000256" key="1">
    <source>
        <dbReference type="SAM" id="MobiDB-lite"/>
    </source>
</evidence>
<organism evidence="3 4">
    <name type="scientific">Anaerobaca lacustris</name>
    <dbReference type="NCBI Taxonomy" id="3044600"/>
    <lineage>
        <taxon>Bacteria</taxon>
        <taxon>Pseudomonadati</taxon>
        <taxon>Planctomycetota</taxon>
        <taxon>Phycisphaerae</taxon>
        <taxon>Sedimentisphaerales</taxon>
        <taxon>Anaerobacaceae</taxon>
        <taxon>Anaerobaca</taxon>
    </lineage>
</organism>
<dbReference type="AlphaFoldDB" id="A0AAW6TRS9"/>
<protein>
    <recommendedName>
        <fullName evidence="5">LptD C-terminal domain-containing protein</fullName>
    </recommendedName>
</protein>
<keyword evidence="4" id="KW-1185">Reference proteome</keyword>
<evidence type="ECO:0000313" key="4">
    <source>
        <dbReference type="Proteomes" id="UP001431776"/>
    </source>
</evidence>
<keyword evidence="2" id="KW-0732">Signal</keyword>
<sequence length="984" mass="110678">MRYQLLIAGALLWMLPLSASGGPEDPSGESSSAGSLAPRRWLVQDLRIATRDLLRQKGEAGQHLLVCRDGFSMAVAGLQLAAQSAVLRIDVVGADAEDAEATRYQVYIYLSGLVSQEQAAGLRKAGLEVASVEQGKATVLRFDLDGEIFVTADRTETGSPEGLLLYRRALEAFDSGSFDGPSESESPPSRGAASLLGPRRAGPAAGHTLSWAPLTEAPLTIEITREADVEVTTIMGRLYAWWQQQDAQKTGSTVYELEADNLVLWRYPTDANRVGTDPMPGQRQGVGEIYVSGDVHIRQGQRTIRANQLYYDLRRQRGLIDDAMMRTFDPLRNIPIYVRADRLRQVAANEFEAHGVTVTTSEFHTPQLSVTAEKVHITDMVADDERADSAAVDAGFDAQMDGVRFKYYDTTIFGLPSLRPNLQRPDVPLRSAKVGHSRTYGTSVETQWFLSRILGLREPEGTDSTLSLDYYGKRGVGGGIDIEYERQAYFGRLLGYMIADDGTDRLSRSQKNVEFSEDVRGRLKFQHRHFLPFGWQLTAEASYLSDENFLQQYYRSEFNVGKEQETLLHLKRIEDNWGLSLLGKARINDFLDKVEEMPSAQFHWTGQSFLQDRLTFYSNNQISRYRYRYNEEAPSRGSEEFFMYTMTRNEVDMPLAVGRVRIVPFVAGTFGYEDGGGFQSALDDSPAERQDAVWIGEGGIRMSAPSFWRVYPDVQSRFWDLNQLRHVVSPQLTAVAYTHSHKAVEQRDVLDLGIYQRWQTKRGPVGPDGQRTVDWLKLNLDFVWVSDPGDASAGPDQILWNQPFIPLANPSGSVLLPRDRRATGMFGPRRDYIGTDAALRLTDTTSVLADMHYDMRSGVFDQINVGFSRLCWPNLSYYVGSRYLRRVVSGRERGSNAVTFAATYVIDPRYTAVFSQQYDFDYGEGTRSDITLIRRYHRMNLAMTLSADESLDEQSFVVSLWPQGVPELAFGLRRYTDLGVSETY</sequence>
<feature type="region of interest" description="Disordered" evidence="1">
    <location>
        <begin position="176"/>
        <end position="207"/>
    </location>
</feature>
<evidence type="ECO:0000313" key="3">
    <source>
        <dbReference type="EMBL" id="MDI6448402.1"/>
    </source>
</evidence>
<dbReference type="EMBL" id="JASCXX010000004">
    <property type="protein sequence ID" value="MDI6448402.1"/>
    <property type="molecule type" value="Genomic_DNA"/>
</dbReference>
<accession>A0AAW6TRS9</accession>
<proteinExistence type="predicted"/>
<name>A0AAW6TRS9_9BACT</name>
<reference evidence="3" key="1">
    <citation type="submission" date="2023-05" db="EMBL/GenBank/DDBJ databases">
        <title>Anaerotaeda fermentans gen. nov., sp. nov., a novel anaerobic planctomycete of the new family within the order Sedimentisphaerales isolated from Taman Peninsula, Russia.</title>
        <authorList>
            <person name="Khomyakova M.A."/>
            <person name="Merkel A.Y."/>
            <person name="Slobodkin A.I."/>
        </authorList>
    </citation>
    <scope>NUCLEOTIDE SEQUENCE</scope>
    <source>
        <strain evidence="3">M17dextr</strain>
    </source>
</reference>
<feature type="signal peptide" evidence="2">
    <location>
        <begin position="1"/>
        <end position="19"/>
    </location>
</feature>
<dbReference type="RefSeq" id="WP_349243807.1">
    <property type="nucleotide sequence ID" value="NZ_JASCXX010000004.1"/>
</dbReference>
<dbReference type="InterPro" id="IPR050218">
    <property type="entry name" value="LptD"/>
</dbReference>
<dbReference type="GO" id="GO:0009279">
    <property type="term" value="C:cell outer membrane"/>
    <property type="evidence" value="ECO:0007669"/>
    <property type="project" value="TreeGrafter"/>
</dbReference>
<dbReference type="GO" id="GO:1990351">
    <property type="term" value="C:transporter complex"/>
    <property type="evidence" value="ECO:0007669"/>
    <property type="project" value="TreeGrafter"/>
</dbReference>
<feature type="compositionally biased region" description="Low complexity" evidence="1">
    <location>
        <begin position="176"/>
        <end position="189"/>
    </location>
</feature>
<comment type="caution">
    <text evidence="3">The sequence shown here is derived from an EMBL/GenBank/DDBJ whole genome shotgun (WGS) entry which is preliminary data.</text>
</comment>
<dbReference type="PANTHER" id="PTHR30189">
    <property type="entry name" value="LPS-ASSEMBLY PROTEIN"/>
    <property type="match status" value="1"/>
</dbReference>
<dbReference type="Proteomes" id="UP001431776">
    <property type="component" value="Unassembled WGS sequence"/>
</dbReference>
<dbReference type="PANTHER" id="PTHR30189:SF1">
    <property type="entry name" value="LPS-ASSEMBLY PROTEIN LPTD"/>
    <property type="match status" value="1"/>
</dbReference>
<feature type="chain" id="PRO_5043330767" description="LptD C-terminal domain-containing protein" evidence="2">
    <location>
        <begin position="20"/>
        <end position="984"/>
    </location>
</feature>